<dbReference type="PROSITE" id="PS50172">
    <property type="entry name" value="BRCT"/>
    <property type="match status" value="1"/>
</dbReference>
<feature type="domain" description="BRCT" evidence="2">
    <location>
        <begin position="443"/>
        <end position="511"/>
    </location>
</feature>
<feature type="compositionally biased region" description="Polar residues" evidence="1">
    <location>
        <begin position="278"/>
        <end position="287"/>
    </location>
</feature>
<reference evidence="3 4" key="1">
    <citation type="submission" date="2019-09" db="EMBL/GenBank/DDBJ databases">
        <title>The hologenome of the rock-dwelling lichen Lasallia pustulata.</title>
        <authorList>
            <person name="Greshake Tzovaras B."/>
            <person name="Segers F."/>
            <person name="Bicker A."/>
            <person name="Dal Grande F."/>
            <person name="Otte J."/>
            <person name="Hankeln T."/>
            <person name="Schmitt I."/>
            <person name="Ebersberger I."/>
        </authorList>
    </citation>
    <scope>NUCLEOTIDE SEQUENCE [LARGE SCALE GENOMIC DNA]</scope>
    <source>
        <strain evidence="3">A1-1</strain>
    </source>
</reference>
<feature type="region of interest" description="Disordered" evidence="1">
    <location>
        <begin position="278"/>
        <end position="343"/>
    </location>
</feature>
<evidence type="ECO:0000313" key="4">
    <source>
        <dbReference type="Proteomes" id="UP000324767"/>
    </source>
</evidence>
<sequence length="638" mass="69645">MVDSGSLAMTSSRALLREHINSRSSKTHLIILSTSEEPRLSYLHRRPTGDDDTWELTVHSDSDYQSGIRDRSSAVLHAYLGNVLLEALGAEIHVRPPRLSYPWAARHMGVRLQPSTQFTRDRVHLRPGDSFDIGDALFKFELYEGEEVQVASSAVSDTAAVTPSAVRSLEANVPFAESDTSDASPPVTVTDDVSGQPTKDIVPSVPQGVIAIKQMPVEPVNPDITTAPTSQYMPSNSVVMAEVYASEEDAQALASGAEDTQESTCWRSDYLLNVAVDSQQPSSSQTDGLPIPEIRGPQPCLDGELDPSEPMMDARLDKKLPTVRISSTHDKDPASRLSKLKRKLSNGDMSDIITPAKAVKLRKIQNPSNSEHSNGSTIVAQTSGPKSARARGPTKSAPLAEKVQASPSARTRASVSSSQSSSAETKPRILFASSTNIDTQPHIMSFLRRHGAIKVESVQRCNLLCVGKGKELKKTSKLIHAIVSGIEIVTDEWILQSVKDNRLLDSSAYPAKDPDREAEWGITLVEAIERGKQGRKPFQDWTILFTPTLKKELGKGFAELKDIATHAGAKTVRAAVPRKKSSEMEQTLLLAAECDKDLHYVQQNGWRCYSKDVLTLSVLRGVLDTDGDEFLLPINESD</sequence>
<proteinExistence type="predicted"/>
<dbReference type="OrthoDB" id="342264at2759"/>
<dbReference type="Proteomes" id="UP000324767">
    <property type="component" value="Unassembled WGS sequence"/>
</dbReference>
<accession>A0A5M8PFI2</accession>
<dbReference type="Gene3D" id="3.40.50.10190">
    <property type="entry name" value="BRCT domain"/>
    <property type="match status" value="2"/>
</dbReference>
<comment type="caution">
    <text evidence="3">The sequence shown here is derived from an EMBL/GenBank/DDBJ whole genome shotgun (WGS) entry which is preliminary data.</text>
</comment>
<gene>
    <name evidence="3" type="ORF">FRX48_08536</name>
</gene>
<dbReference type="InterPro" id="IPR036420">
    <property type="entry name" value="BRCT_dom_sf"/>
</dbReference>
<dbReference type="CDD" id="cd17744">
    <property type="entry name" value="BRCT_MDC1_rpt1"/>
    <property type="match status" value="1"/>
</dbReference>
<dbReference type="EMBL" id="VXIT01000016">
    <property type="protein sequence ID" value="KAA6407698.1"/>
    <property type="molecule type" value="Genomic_DNA"/>
</dbReference>
<organism evidence="3 4">
    <name type="scientific">Lasallia pustulata</name>
    <dbReference type="NCBI Taxonomy" id="136370"/>
    <lineage>
        <taxon>Eukaryota</taxon>
        <taxon>Fungi</taxon>
        <taxon>Dikarya</taxon>
        <taxon>Ascomycota</taxon>
        <taxon>Pezizomycotina</taxon>
        <taxon>Lecanoromycetes</taxon>
        <taxon>OSLEUM clade</taxon>
        <taxon>Umbilicariomycetidae</taxon>
        <taxon>Umbilicariales</taxon>
        <taxon>Umbilicariaceae</taxon>
        <taxon>Lasallia</taxon>
    </lineage>
</organism>
<feature type="compositionally biased region" description="Low complexity" evidence="1">
    <location>
        <begin position="405"/>
        <end position="423"/>
    </location>
</feature>
<protein>
    <recommendedName>
        <fullName evidence="2">BRCT domain-containing protein</fullName>
    </recommendedName>
</protein>
<dbReference type="SUPFAM" id="SSF52113">
    <property type="entry name" value="BRCT domain"/>
    <property type="match status" value="1"/>
</dbReference>
<evidence type="ECO:0000256" key="1">
    <source>
        <dbReference type="SAM" id="MobiDB-lite"/>
    </source>
</evidence>
<dbReference type="AlphaFoldDB" id="A0A5M8PFI2"/>
<feature type="compositionally biased region" description="Polar residues" evidence="1">
    <location>
        <begin position="365"/>
        <end position="385"/>
    </location>
</feature>
<name>A0A5M8PFI2_9LECA</name>
<dbReference type="Pfam" id="PF00533">
    <property type="entry name" value="BRCT"/>
    <property type="match status" value="1"/>
</dbReference>
<evidence type="ECO:0000259" key="2">
    <source>
        <dbReference type="PROSITE" id="PS50172"/>
    </source>
</evidence>
<evidence type="ECO:0000313" key="3">
    <source>
        <dbReference type="EMBL" id="KAA6407698.1"/>
    </source>
</evidence>
<feature type="region of interest" description="Disordered" evidence="1">
    <location>
        <begin position="363"/>
        <end position="427"/>
    </location>
</feature>
<feature type="region of interest" description="Disordered" evidence="1">
    <location>
        <begin position="176"/>
        <end position="202"/>
    </location>
</feature>
<dbReference type="InterPro" id="IPR001357">
    <property type="entry name" value="BRCT_dom"/>
</dbReference>